<dbReference type="GO" id="GO:0046872">
    <property type="term" value="F:metal ion binding"/>
    <property type="evidence" value="ECO:0007669"/>
    <property type="project" value="InterPro"/>
</dbReference>
<reference evidence="4" key="1">
    <citation type="journal article" date="2015" name="Nature">
        <title>Complex archaea that bridge the gap between prokaryotes and eukaryotes.</title>
        <authorList>
            <person name="Spang A."/>
            <person name="Saw J.H."/>
            <person name="Jorgensen S.L."/>
            <person name="Zaremba-Niedzwiedzka K."/>
            <person name="Martijn J."/>
            <person name="Lind A.E."/>
            <person name="van Eijk R."/>
            <person name="Schleper C."/>
            <person name="Guy L."/>
            <person name="Ettema T.J."/>
        </authorList>
    </citation>
    <scope>NUCLEOTIDE SEQUENCE</scope>
</reference>
<dbReference type="Pfam" id="PF00465">
    <property type="entry name" value="Fe-ADH"/>
    <property type="match status" value="1"/>
</dbReference>
<dbReference type="GO" id="GO:0004022">
    <property type="term" value="F:alcohol dehydrogenase (NAD+) activity"/>
    <property type="evidence" value="ECO:0007669"/>
    <property type="project" value="TreeGrafter"/>
</dbReference>
<dbReference type="SUPFAM" id="SSF56796">
    <property type="entry name" value="Dehydroquinate synthase-like"/>
    <property type="match status" value="1"/>
</dbReference>
<proteinExistence type="predicted"/>
<organism evidence="4">
    <name type="scientific">marine sediment metagenome</name>
    <dbReference type="NCBI Taxonomy" id="412755"/>
    <lineage>
        <taxon>unclassified sequences</taxon>
        <taxon>metagenomes</taxon>
        <taxon>ecological metagenomes</taxon>
    </lineage>
</organism>
<dbReference type="PANTHER" id="PTHR11496:SF83">
    <property type="entry name" value="HYDROXYACID-OXOACID TRANSHYDROGENASE, MITOCHONDRIAL"/>
    <property type="match status" value="1"/>
</dbReference>
<dbReference type="InterPro" id="IPR039697">
    <property type="entry name" value="Alcohol_dehydrogenase_Fe"/>
</dbReference>
<dbReference type="PANTHER" id="PTHR11496">
    <property type="entry name" value="ALCOHOL DEHYDROGENASE"/>
    <property type="match status" value="1"/>
</dbReference>
<evidence type="ECO:0000256" key="1">
    <source>
        <dbReference type="ARBA" id="ARBA00023002"/>
    </source>
</evidence>
<evidence type="ECO:0000259" key="3">
    <source>
        <dbReference type="Pfam" id="PF25137"/>
    </source>
</evidence>
<feature type="domain" description="Fe-containing alcohol dehydrogenase-like C-terminal" evidence="3">
    <location>
        <begin position="190"/>
        <end position="386"/>
    </location>
</feature>
<dbReference type="InterPro" id="IPR056798">
    <property type="entry name" value="ADH_Fe_C"/>
</dbReference>
<dbReference type="AlphaFoldDB" id="A0A0F9JEQ2"/>
<dbReference type="EMBL" id="LAZR01010225">
    <property type="protein sequence ID" value="KKM68113.1"/>
    <property type="molecule type" value="Genomic_DNA"/>
</dbReference>
<dbReference type="InterPro" id="IPR001670">
    <property type="entry name" value="ADH_Fe/GldA"/>
</dbReference>
<dbReference type="Gene3D" id="3.40.50.1970">
    <property type="match status" value="1"/>
</dbReference>
<comment type="caution">
    <text evidence="4">The sequence shown here is derived from an EMBL/GenBank/DDBJ whole genome shotgun (WGS) entry which is preliminary data.</text>
</comment>
<name>A0A0F9JEQ2_9ZZZZ</name>
<evidence type="ECO:0000313" key="4">
    <source>
        <dbReference type="EMBL" id="KKM68113.1"/>
    </source>
</evidence>
<sequence length="389" mass="42828">MRNINYFNPTDIRFGWGRVVEIGDIVAKYGKRCLMVTVKPFPALEPVFEKIKKLCSEKDVKVFHFDGVIPNPTTDNINAGVEMAKENNVNIILGVGGGSSIDVAKGISVGVTHEGNAWEYRVMKGKPIKDKLLPIIAVSTTAGTGSEVTAAAVLTKTNEHLKLALYDKLLCPIVGLVDPELTITMPPHVTASTGWDAFCHSFEAYTHNLFSSDYIDILALEGIRLTIKYLPIVIKDGNNREGREALHWANTLGGLAITNAGVTLPHGMGMAIGGSAPHVTHGEALAIMYPAINKWTWKHKVKEYATIGRIFNPTLKKESDDTAAEKACDEMDNFLKKIGMWMSFKDKNVSEVMLGDIVEDTFQLPDYLNHGIVPTVKNVMDLLENSYER</sequence>
<protein>
    <submittedName>
        <fullName evidence="4">Uncharacterized protein</fullName>
    </submittedName>
</protein>
<dbReference type="Gene3D" id="1.20.1090.10">
    <property type="entry name" value="Dehydroquinate synthase-like - alpha domain"/>
    <property type="match status" value="1"/>
</dbReference>
<feature type="domain" description="Alcohol dehydrogenase iron-type/glycerol dehydrogenase GldA" evidence="2">
    <location>
        <begin position="9"/>
        <end position="179"/>
    </location>
</feature>
<gene>
    <name evidence="4" type="ORF">LCGC14_1464120</name>
</gene>
<dbReference type="FunFam" id="3.40.50.1970:FF:000003">
    <property type="entry name" value="Alcohol dehydrogenase, iron-containing"/>
    <property type="match status" value="1"/>
</dbReference>
<dbReference type="CDD" id="cd08185">
    <property type="entry name" value="Fe-ADH-like"/>
    <property type="match status" value="1"/>
</dbReference>
<keyword evidence="1" id="KW-0560">Oxidoreductase</keyword>
<dbReference type="Pfam" id="PF25137">
    <property type="entry name" value="ADH_Fe_C"/>
    <property type="match status" value="1"/>
</dbReference>
<accession>A0A0F9JEQ2</accession>
<evidence type="ECO:0000259" key="2">
    <source>
        <dbReference type="Pfam" id="PF00465"/>
    </source>
</evidence>